<evidence type="ECO:0000313" key="2">
    <source>
        <dbReference type="Proteomes" id="UP000324222"/>
    </source>
</evidence>
<evidence type="ECO:0000313" key="1">
    <source>
        <dbReference type="EMBL" id="MPC94211.1"/>
    </source>
</evidence>
<dbReference type="AlphaFoldDB" id="A0A5B7J8M2"/>
<organism evidence="1 2">
    <name type="scientific">Portunus trituberculatus</name>
    <name type="common">Swimming crab</name>
    <name type="synonym">Neptunus trituberculatus</name>
    <dbReference type="NCBI Taxonomy" id="210409"/>
    <lineage>
        <taxon>Eukaryota</taxon>
        <taxon>Metazoa</taxon>
        <taxon>Ecdysozoa</taxon>
        <taxon>Arthropoda</taxon>
        <taxon>Crustacea</taxon>
        <taxon>Multicrustacea</taxon>
        <taxon>Malacostraca</taxon>
        <taxon>Eumalacostraca</taxon>
        <taxon>Eucarida</taxon>
        <taxon>Decapoda</taxon>
        <taxon>Pleocyemata</taxon>
        <taxon>Brachyura</taxon>
        <taxon>Eubrachyura</taxon>
        <taxon>Portunoidea</taxon>
        <taxon>Portunidae</taxon>
        <taxon>Portuninae</taxon>
        <taxon>Portunus</taxon>
    </lineage>
</organism>
<gene>
    <name evidence="1" type="ORF">E2C01_089367</name>
</gene>
<keyword evidence="2" id="KW-1185">Reference proteome</keyword>
<sequence length="69" mass="7452">MFPELILTRHRYSHVAAVLNDPSSNTATPKLSYVFTPSAGKGRVPSVERTSNFIGVSYGPLLVKDCGLS</sequence>
<dbReference type="EMBL" id="VSRR010097655">
    <property type="protein sequence ID" value="MPC94211.1"/>
    <property type="molecule type" value="Genomic_DNA"/>
</dbReference>
<name>A0A5B7J8M2_PORTR</name>
<reference evidence="1 2" key="1">
    <citation type="submission" date="2019-05" db="EMBL/GenBank/DDBJ databases">
        <title>Another draft genome of Portunus trituberculatus and its Hox gene families provides insights of decapod evolution.</title>
        <authorList>
            <person name="Jeong J.-H."/>
            <person name="Song I."/>
            <person name="Kim S."/>
            <person name="Choi T."/>
            <person name="Kim D."/>
            <person name="Ryu S."/>
            <person name="Kim W."/>
        </authorList>
    </citation>
    <scope>NUCLEOTIDE SEQUENCE [LARGE SCALE GENOMIC DNA]</scope>
    <source>
        <tissue evidence="1">Muscle</tissue>
    </source>
</reference>
<protein>
    <submittedName>
        <fullName evidence="1">Uncharacterized protein</fullName>
    </submittedName>
</protein>
<dbReference type="Proteomes" id="UP000324222">
    <property type="component" value="Unassembled WGS sequence"/>
</dbReference>
<proteinExistence type="predicted"/>
<accession>A0A5B7J8M2</accession>
<comment type="caution">
    <text evidence="1">The sequence shown here is derived from an EMBL/GenBank/DDBJ whole genome shotgun (WGS) entry which is preliminary data.</text>
</comment>